<keyword evidence="3" id="KW-1185">Reference proteome</keyword>
<evidence type="ECO:0000313" key="3">
    <source>
        <dbReference type="Proteomes" id="UP001221757"/>
    </source>
</evidence>
<organism evidence="2 3">
    <name type="scientific">Mycena rosella</name>
    <name type="common">Pink bonnet</name>
    <name type="synonym">Agaricus rosellus</name>
    <dbReference type="NCBI Taxonomy" id="1033263"/>
    <lineage>
        <taxon>Eukaryota</taxon>
        <taxon>Fungi</taxon>
        <taxon>Dikarya</taxon>
        <taxon>Basidiomycota</taxon>
        <taxon>Agaricomycotina</taxon>
        <taxon>Agaricomycetes</taxon>
        <taxon>Agaricomycetidae</taxon>
        <taxon>Agaricales</taxon>
        <taxon>Marasmiineae</taxon>
        <taxon>Mycenaceae</taxon>
        <taxon>Mycena</taxon>
    </lineage>
</organism>
<gene>
    <name evidence="2" type="ORF">B0H17DRAFT_1144471</name>
</gene>
<feature type="compositionally biased region" description="Pro residues" evidence="1">
    <location>
        <begin position="25"/>
        <end position="37"/>
    </location>
</feature>
<reference evidence="2" key="1">
    <citation type="submission" date="2023-03" db="EMBL/GenBank/DDBJ databases">
        <title>Massive genome expansion in bonnet fungi (Mycena s.s.) driven by repeated elements and novel gene families across ecological guilds.</title>
        <authorList>
            <consortium name="Lawrence Berkeley National Laboratory"/>
            <person name="Harder C.B."/>
            <person name="Miyauchi S."/>
            <person name="Viragh M."/>
            <person name="Kuo A."/>
            <person name="Thoen E."/>
            <person name="Andreopoulos B."/>
            <person name="Lu D."/>
            <person name="Skrede I."/>
            <person name="Drula E."/>
            <person name="Henrissat B."/>
            <person name="Morin E."/>
            <person name="Kohler A."/>
            <person name="Barry K."/>
            <person name="LaButti K."/>
            <person name="Morin E."/>
            <person name="Salamov A."/>
            <person name="Lipzen A."/>
            <person name="Mereny Z."/>
            <person name="Hegedus B."/>
            <person name="Baldrian P."/>
            <person name="Stursova M."/>
            <person name="Weitz H."/>
            <person name="Taylor A."/>
            <person name="Grigoriev I.V."/>
            <person name="Nagy L.G."/>
            <person name="Martin F."/>
            <person name="Kauserud H."/>
        </authorList>
    </citation>
    <scope>NUCLEOTIDE SEQUENCE</scope>
    <source>
        <strain evidence="2">CBHHK067</strain>
    </source>
</reference>
<sequence length="134" mass="14634">MNSQNSSHYQEHTRQQDGWTVLAPQPDPGNELPPPYTLDPEAASAPALAPPVPVVALIGMGTLLAFEIPTNSNVVTVAPSTRTRKYGRNIAFAAGYVEICQVMGLDPMTTRLGYKWDNERMPVIGWNAWRTALG</sequence>
<proteinExistence type="predicted"/>
<protein>
    <submittedName>
        <fullName evidence="2">Uncharacterized protein</fullName>
    </submittedName>
</protein>
<dbReference type="AlphaFoldDB" id="A0AAD7CT46"/>
<feature type="region of interest" description="Disordered" evidence="1">
    <location>
        <begin position="1"/>
        <end position="43"/>
    </location>
</feature>
<dbReference type="EMBL" id="JARKIE010000244">
    <property type="protein sequence ID" value="KAJ7662299.1"/>
    <property type="molecule type" value="Genomic_DNA"/>
</dbReference>
<comment type="caution">
    <text evidence="2">The sequence shown here is derived from an EMBL/GenBank/DDBJ whole genome shotgun (WGS) entry which is preliminary data.</text>
</comment>
<evidence type="ECO:0000313" key="2">
    <source>
        <dbReference type="EMBL" id="KAJ7662299.1"/>
    </source>
</evidence>
<evidence type="ECO:0000256" key="1">
    <source>
        <dbReference type="SAM" id="MobiDB-lite"/>
    </source>
</evidence>
<accession>A0AAD7CT46</accession>
<name>A0AAD7CT46_MYCRO</name>
<dbReference type="Proteomes" id="UP001221757">
    <property type="component" value="Unassembled WGS sequence"/>
</dbReference>